<gene>
    <name evidence="1" type="ORF">DEO72_LG10g1280</name>
</gene>
<evidence type="ECO:0000313" key="1">
    <source>
        <dbReference type="EMBL" id="QCE10054.1"/>
    </source>
</evidence>
<proteinExistence type="predicted"/>
<dbReference type="Proteomes" id="UP000501690">
    <property type="component" value="Linkage Group LG10"/>
</dbReference>
<keyword evidence="2" id="KW-1185">Reference proteome</keyword>
<organism evidence="1 2">
    <name type="scientific">Vigna unguiculata</name>
    <name type="common">Cowpea</name>
    <dbReference type="NCBI Taxonomy" id="3917"/>
    <lineage>
        <taxon>Eukaryota</taxon>
        <taxon>Viridiplantae</taxon>
        <taxon>Streptophyta</taxon>
        <taxon>Embryophyta</taxon>
        <taxon>Tracheophyta</taxon>
        <taxon>Spermatophyta</taxon>
        <taxon>Magnoliopsida</taxon>
        <taxon>eudicotyledons</taxon>
        <taxon>Gunneridae</taxon>
        <taxon>Pentapetalae</taxon>
        <taxon>rosids</taxon>
        <taxon>fabids</taxon>
        <taxon>Fabales</taxon>
        <taxon>Fabaceae</taxon>
        <taxon>Papilionoideae</taxon>
        <taxon>50 kb inversion clade</taxon>
        <taxon>NPAAA clade</taxon>
        <taxon>indigoferoid/millettioid clade</taxon>
        <taxon>Phaseoleae</taxon>
        <taxon>Vigna</taxon>
    </lineage>
</organism>
<dbReference type="AlphaFoldDB" id="A0A4D6NBA5"/>
<reference evidence="1 2" key="1">
    <citation type="submission" date="2019-04" db="EMBL/GenBank/DDBJ databases">
        <title>An improved genome assembly and genetic linkage map for asparagus bean, Vigna unguiculata ssp. sesquipedialis.</title>
        <authorList>
            <person name="Xia Q."/>
            <person name="Zhang R."/>
            <person name="Dong Y."/>
        </authorList>
    </citation>
    <scope>NUCLEOTIDE SEQUENCE [LARGE SCALE GENOMIC DNA]</scope>
    <source>
        <tissue evidence="1">Leaf</tissue>
    </source>
</reference>
<name>A0A4D6NBA5_VIGUN</name>
<sequence length="132" mass="13986">MTTNSSANTEEGNLPEPIRTSHDLAHSIGLSKPPGYNLEWPRVTPIEVALRDFPVSNSCSCAGLGARAGSSMEVDNGYHGRCSRNWICVLECCTSVSRNCIHGCCNGKDNASVVAMAAPTSWCVVNAEGVSK</sequence>
<evidence type="ECO:0000313" key="2">
    <source>
        <dbReference type="Proteomes" id="UP000501690"/>
    </source>
</evidence>
<accession>A0A4D6NBA5</accession>
<dbReference type="EMBL" id="CP039354">
    <property type="protein sequence ID" value="QCE10054.1"/>
    <property type="molecule type" value="Genomic_DNA"/>
</dbReference>
<protein>
    <submittedName>
        <fullName evidence="1">Uncharacterized protein</fullName>
    </submittedName>
</protein>